<reference evidence="7" key="1">
    <citation type="submission" date="2022-11" db="EMBL/GenBank/DDBJ databases">
        <authorList>
            <person name="Morgan W.R."/>
            <person name="Tartar A."/>
        </authorList>
    </citation>
    <scope>NUCLEOTIDE SEQUENCE</scope>
    <source>
        <strain evidence="7">ARSEF 373</strain>
    </source>
</reference>
<proteinExistence type="inferred from homology"/>
<protein>
    <recommendedName>
        <fullName evidence="4">Exocyst complex component Sec8</fullName>
    </recommendedName>
</protein>
<evidence type="ECO:0000256" key="1">
    <source>
        <dbReference type="ARBA" id="ARBA00022448"/>
    </source>
</evidence>
<gene>
    <name evidence="7" type="ORF">N0F65_000546</name>
</gene>
<evidence type="ECO:0000259" key="6">
    <source>
        <dbReference type="Pfam" id="PF10475"/>
    </source>
</evidence>
<keyword evidence="3" id="KW-0175">Coiled coil</keyword>
<comment type="caution">
    <text evidence="7">The sequence shown here is derived from an EMBL/GenBank/DDBJ whole genome shotgun (WGS) entry which is preliminary data.</text>
</comment>
<dbReference type="GO" id="GO:0000145">
    <property type="term" value="C:exocyst"/>
    <property type="evidence" value="ECO:0007669"/>
    <property type="project" value="UniProtKB-UniRule"/>
</dbReference>
<dbReference type="EMBL" id="DAKRPA010000065">
    <property type="protein sequence ID" value="DBA00361.1"/>
    <property type="molecule type" value="Genomic_DNA"/>
</dbReference>
<dbReference type="InterPro" id="IPR019515">
    <property type="entry name" value="VPS54_N"/>
</dbReference>
<evidence type="ECO:0000256" key="4">
    <source>
        <dbReference type="RuleBase" id="RU367079"/>
    </source>
</evidence>
<sequence>MEGIDPVFFDKKFSVPRYMLRYIVGASNDDIRKDQLSRISRYRAIADKEIAGVIDENYSNFNTSLARFTVISNQLEDTRSTLEEVHQRSTDGKNILSSKTKNLRELLLQKYEAKKVIDIINDIQYIEAAPSKIHSMMSEKNFLGAVEMFSRSLDLVFSDKLVAFHAMTGVRNSLMECKQVIEDQLVQELNRIIFMKDAFTAFTKANQYSLASIENELSKDSLLDNEFDKHMFQSNQRDNDSTSFADPTTIHRANMSSLNPLEAAVAAVKLLHREVEVIGTLKTSMENELNEVVIQISLICRGIFNSSSYTSFDNKFTEKKFGKHDHSANFQTFLRLLFHVLRRIAQRHYLISIYFNSKGEGWKYGMHEIVSKIYGLLERVLSEYLEEKTPAEAQSAAKDTARTTDISGGLFKLSLNKPPRDANDNIKLSLPRDYFGRVIEETHTQVCEPSVFHLPVVYEDLEHISKDLQQFFFTSASFSGNNSVSSPFHSFINQFITKKWIPKVKTKAQQFLTVKYRNLTRLYHLPVPSDTSYQPPNMESLLYIAEELCAMMHKMPDHIMDLVSVLDATVLKWLDECAGIAKDISEPTLNHKHIIQSVLFSDLVSSFHDYEGYRKAKKAVPIPYQQSKVAPRSEITASPSLAPAQTKKGATSAPPPVAPVATTIIPVSAEKKSPVDAIRQLEYDIELSFYDPDNWRQGTKGLLMDNSRIAMMAYINSACDFISRFLQTIGSSGNDLGDGERSKHRSFGSGRMGRIPIALQETSWRCSALADECLFFVRREIRLHCFYFLTQIISQRFDMTEEQATMAQDNVLSLNINISSIENALQPYLSSDKMALVFDGIDHLLASILINNLQQMQGATFTKGGVQQMLLNVGALHQGLTGILYSYPSIGRTGYQFEHAKRYYQLLQLSETQLEVFVIENRKAYTADAYRALWRVETPHRVLSKGSVNKLDSLLR</sequence>
<comment type="function">
    <text evidence="4">Component of the exocyst complex involved in the docking of exocytic vesicles with fusion sites on the plasma membrane.</text>
</comment>
<evidence type="ECO:0000313" key="7">
    <source>
        <dbReference type="EMBL" id="DBA00361.1"/>
    </source>
</evidence>
<name>A0AAV2Z232_9STRA</name>
<dbReference type="GO" id="GO:0006612">
    <property type="term" value="P:protein targeting to membrane"/>
    <property type="evidence" value="ECO:0007669"/>
    <property type="project" value="UniProtKB-UniRule"/>
</dbReference>
<feature type="region of interest" description="Disordered" evidence="5">
    <location>
        <begin position="631"/>
        <end position="655"/>
    </location>
</feature>
<evidence type="ECO:0000256" key="2">
    <source>
        <dbReference type="ARBA" id="ARBA00022927"/>
    </source>
</evidence>
<keyword evidence="1 4" id="KW-0813">Transport</keyword>
<feature type="domain" description="Vacuolar protein sorting-associated protein 54 N-terminal" evidence="6">
    <location>
        <begin position="2"/>
        <end position="193"/>
    </location>
</feature>
<organism evidence="7 8">
    <name type="scientific">Lagenidium giganteum</name>
    <dbReference type="NCBI Taxonomy" id="4803"/>
    <lineage>
        <taxon>Eukaryota</taxon>
        <taxon>Sar</taxon>
        <taxon>Stramenopiles</taxon>
        <taxon>Oomycota</taxon>
        <taxon>Peronosporomycetes</taxon>
        <taxon>Pythiales</taxon>
        <taxon>Pythiaceae</taxon>
    </lineage>
</organism>
<accession>A0AAV2Z232</accession>
<dbReference type="PANTHER" id="PTHR14146:SF0">
    <property type="entry name" value="EXOCYST COMPLEX COMPONENT 4"/>
    <property type="match status" value="1"/>
</dbReference>
<keyword evidence="2 4" id="KW-0653">Protein transport</keyword>
<dbReference type="GO" id="GO:0015031">
    <property type="term" value="P:protein transport"/>
    <property type="evidence" value="ECO:0007669"/>
    <property type="project" value="UniProtKB-KW"/>
</dbReference>
<keyword evidence="8" id="KW-1185">Reference proteome</keyword>
<evidence type="ECO:0000313" key="8">
    <source>
        <dbReference type="Proteomes" id="UP001146120"/>
    </source>
</evidence>
<dbReference type="PANTHER" id="PTHR14146">
    <property type="entry name" value="EXOCYST COMPLEX COMPONENT 4"/>
    <property type="match status" value="1"/>
</dbReference>
<dbReference type="GO" id="GO:0006893">
    <property type="term" value="P:Golgi to plasma membrane transport"/>
    <property type="evidence" value="ECO:0007669"/>
    <property type="project" value="TreeGrafter"/>
</dbReference>
<dbReference type="AlphaFoldDB" id="A0AAV2Z232"/>
<keyword evidence="4" id="KW-0268">Exocytosis</keyword>
<dbReference type="InterPro" id="IPR039682">
    <property type="entry name" value="Sec8/EXOC4"/>
</dbReference>
<evidence type="ECO:0000256" key="3">
    <source>
        <dbReference type="ARBA" id="ARBA00023054"/>
    </source>
</evidence>
<evidence type="ECO:0000256" key="5">
    <source>
        <dbReference type="SAM" id="MobiDB-lite"/>
    </source>
</evidence>
<dbReference type="Pfam" id="PF10475">
    <property type="entry name" value="Vps54_N"/>
    <property type="match status" value="1"/>
</dbReference>
<reference evidence="7" key="2">
    <citation type="journal article" date="2023" name="Microbiol Resour">
        <title>Decontamination and Annotation of the Draft Genome Sequence of the Oomycete Lagenidium giganteum ARSEF 373.</title>
        <authorList>
            <person name="Morgan W.R."/>
            <person name="Tartar A."/>
        </authorList>
    </citation>
    <scope>NUCLEOTIDE SEQUENCE</scope>
    <source>
        <strain evidence="7">ARSEF 373</strain>
    </source>
</reference>
<comment type="similarity">
    <text evidence="4">Belongs to the SEC8 family.</text>
</comment>
<dbReference type="Proteomes" id="UP001146120">
    <property type="component" value="Unassembled WGS sequence"/>
</dbReference>
<dbReference type="GO" id="GO:0090522">
    <property type="term" value="P:vesicle tethering involved in exocytosis"/>
    <property type="evidence" value="ECO:0007669"/>
    <property type="project" value="UniProtKB-UniRule"/>
</dbReference>